<protein>
    <submittedName>
        <fullName evidence="3">Uncharacterized protein</fullName>
    </submittedName>
</protein>
<organism evidence="3 4">
    <name type="scientific">Metabacillus sediminis</name>
    <dbReference type="NCBI Taxonomy" id="3117746"/>
    <lineage>
        <taxon>Bacteria</taxon>
        <taxon>Bacillati</taxon>
        <taxon>Bacillota</taxon>
        <taxon>Bacilli</taxon>
        <taxon>Bacillales</taxon>
        <taxon>Bacillaceae</taxon>
        <taxon>Metabacillus</taxon>
    </lineage>
</organism>
<evidence type="ECO:0000313" key="4">
    <source>
        <dbReference type="Proteomes" id="UP001377337"/>
    </source>
</evidence>
<keyword evidence="4" id="KW-1185">Reference proteome</keyword>
<dbReference type="RefSeq" id="WP_338777719.1">
    <property type="nucleotide sequence ID" value="NZ_CP147407.1"/>
</dbReference>
<feature type="coiled-coil region" evidence="1">
    <location>
        <begin position="6"/>
        <end position="33"/>
    </location>
</feature>
<keyword evidence="2" id="KW-0812">Transmembrane</keyword>
<evidence type="ECO:0000256" key="2">
    <source>
        <dbReference type="SAM" id="Phobius"/>
    </source>
</evidence>
<reference evidence="3 4" key="1">
    <citation type="submission" date="2024-02" db="EMBL/GenBank/DDBJ databases">
        <title>Seven novel Bacillus-like species.</title>
        <authorList>
            <person name="Liu G."/>
        </authorList>
    </citation>
    <scope>NUCLEOTIDE SEQUENCE [LARGE SCALE GENOMIC DNA]</scope>
    <source>
        <strain evidence="3 4">FJAT-52054</strain>
    </source>
</reference>
<gene>
    <name evidence="3" type="ORF">WCV65_15645</name>
</gene>
<evidence type="ECO:0000313" key="3">
    <source>
        <dbReference type="EMBL" id="WXB95982.1"/>
    </source>
</evidence>
<keyword evidence="2" id="KW-0472">Membrane</keyword>
<keyword evidence="1" id="KW-0175">Coiled coil</keyword>
<keyword evidence="2" id="KW-1133">Transmembrane helix</keyword>
<dbReference type="Proteomes" id="UP001377337">
    <property type="component" value="Chromosome"/>
</dbReference>
<sequence>MTGLNQDELEKKIDELNKKIERLESKLQQPHNIGSNIWVLVPVAAIIMWGLTKIF</sequence>
<dbReference type="EMBL" id="CP147407">
    <property type="protein sequence ID" value="WXB95982.1"/>
    <property type="molecule type" value="Genomic_DNA"/>
</dbReference>
<proteinExistence type="predicted"/>
<feature type="transmembrane region" description="Helical" evidence="2">
    <location>
        <begin position="33"/>
        <end position="51"/>
    </location>
</feature>
<accession>A0ABZ2NDZ8</accession>
<name>A0ABZ2NDZ8_9BACI</name>
<evidence type="ECO:0000256" key="1">
    <source>
        <dbReference type="SAM" id="Coils"/>
    </source>
</evidence>